<dbReference type="Gene3D" id="3.20.20.70">
    <property type="entry name" value="Aldolase class I"/>
    <property type="match status" value="1"/>
</dbReference>
<evidence type="ECO:0000313" key="3">
    <source>
        <dbReference type="Proteomes" id="UP000664417"/>
    </source>
</evidence>
<protein>
    <submittedName>
        <fullName evidence="2">PfaD family polyunsaturated fatty acid/polyketide biosynthesis protein</fullName>
    </submittedName>
</protein>
<dbReference type="InterPro" id="IPR049489">
    <property type="entry name" value="FabD-like_helical_ins"/>
</dbReference>
<dbReference type="EMBL" id="JAFREP010000008">
    <property type="protein sequence ID" value="MBO1319019.1"/>
    <property type="molecule type" value="Genomic_DNA"/>
</dbReference>
<dbReference type="NCBIfam" id="TIGR02814">
    <property type="entry name" value="pfaD_fam"/>
    <property type="match status" value="1"/>
</dbReference>
<dbReference type="PANTHER" id="PTHR32332">
    <property type="entry name" value="2-NITROPROPANE DIOXYGENASE"/>
    <property type="match status" value="1"/>
</dbReference>
<dbReference type="PANTHER" id="PTHR32332:SF20">
    <property type="entry name" value="2-NITROPROPANE DIOXYGENASE-LIKE PROTEIN"/>
    <property type="match status" value="1"/>
</dbReference>
<name>A0A8J7U3Q7_9BACT</name>
<keyword evidence="3" id="KW-1185">Reference proteome</keyword>
<dbReference type="SUPFAM" id="SSF51395">
    <property type="entry name" value="FMN-linked oxidoreductases"/>
    <property type="match status" value="1"/>
</dbReference>
<accession>A0A8J7U3Q7</accession>
<dbReference type="Proteomes" id="UP000664417">
    <property type="component" value="Unassembled WGS sequence"/>
</dbReference>
<gene>
    <name evidence="2" type="ORF">J3U88_11170</name>
</gene>
<proteinExistence type="predicted"/>
<dbReference type="InterPro" id="IPR013785">
    <property type="entry name" value="Aldolase_TIM"/>
</dbReference>
<dbReference type="Pfam" id="PF21607">
    <property type="entry name" value="FabD_helical_ins"/>
    <property type="match status" value="1"/>
</dbReference>
<evidence type="ECO:0000259" key="1">
    <source>
        <dbReference type="Pfam" id="PF21607"/>
    </source>
</evidence>
<dbReference type="InterPro" id="IPR014179">
    <property type="entry name" value="PfaD-like_TIM-barrel"/>
</dbReference>
<dbReference type="AlphaFoldDB" id="A0A8J7U3Q7"/>
<dbReference type="CDD" id="cd04742">
    <property type="entry name" value="NPD_FabD"/>
    <property type="match status" value="1"/>
</dbReference>
<sequence length="561" mass="60970">MSQAPACTYLENPFMTQHPFSPLGLWCAEQHPPAFDPEAVTAALQQIRQPLHILRDPHSGVVGVGLEGQAVRGDSDVAGWPHLATLPALFPEWLGDRSFQEVHGVRFPYVGGAMANGIATARMVVELGRAGMLAFFGAAGLDPERIEPALDEIEAALNPIGASWGSNLIHSPNEPDLERKVVELYLRRGVHRVSASAYMKLTPFVVRYAATGLYRDAEGRIQRTNLLFAKISRPEVARHFLSPAPAEMLDQLVREGLITAEEAELARQVPVAEDIIVESDSGGHTDNRPLASLFPSIAAVRDQCQAEFGYARRIRLGAAGGLGTPTAVAAAFALGAAFVLTGSVNQGAVESGLAEDGRKMLAQAGLADVMMAPAADMFELGVEVQVLRRGTMFGVRAKKLYHIYSSYPSLEAIPTAERGPLEKQYFRATLEEAWESTRRFWQDRDPREVQRAEANPKHKMALTFRAYLGLSSRWAIAGDASRLMDYQIWCGPAMGAFNDWVRGSFLEAPEARGVVQIALNLLEGAAVVTRAHQLRTYGVPVADAAFHFTPRPLHAAAATHA</sequence>
<feature type="domain" description="[Acyl-carrier-protein] S-malonyltransferase-like inserted helical" evidence="1">
    <location>
        <begin position="407"/>
        <end position="486"/>
    </location>
</feature>
<organism evidence="2 3">
    <name type="scientific">Acanthopleuribacter pedis</name>
    <dbReference type="NCBI Taxonomy" id="442870"/>
    <lineage>
        <taxon>Bacteria</taxon>
        <taxon>Pseudomonadati</taxon>
        <taxon>Acidobacteriota</taxon>
        <taxon>Holophagae</taxon>
        <taxon>Acanthopleuribacterales</taxon>
        <taxon>Acanthopleuribacteraceae</taxon>
        <taxon>Acanthopleuribacter</taxon>
    </lineage>
</organism>
<evidence type="ECO:0000313" key="2">
    <source>
        <dbReference type="EMBL" id="MBO1319019.1"/>
    </source>
</evidence>
<comment type="caution">
    <text evidence="2">The sequence shown here is derived from an EMBL/GenBank/DDBJ whole genome shotgun (WGS) entry which is preliminary data.</text>
</comment>
<reference evidence="2" key="1">
    <citation type="submission" date="2021-03" db="EMBL/GenBank/DDBJ databases">
        <authorList>
            <person name="Wang G."/>
        </authorList>
    </citation>
    <scope>NUCLEOTIDE SEQUENCE</scope>
    <source>
        <strain evidence="2">KCTC 12899</strain>
    </source>
</reference>